<evidence type="ECO:0000313" key="1">
    <source>
        <dbReference type="EMBL" id="QNA70464.1"/>
    </source>
</evidence>
<dbReference type="InterPro" id="IPR027417">
    <property type="entry name" value="P-loop_NTPase"/>
</dbReference>
<keyword evidence="1" id="KW-0614">Plasmid</keyword>
<dbReference type="InterPro" id="IPR007413">
    <property type="entry name" value="YcjX-like"/>
</dbReference>
<reference evidence="1 2" key="1">
    <citation type="submission" date="2020-08" db="EMBL/GenBank/DDBJ databases">
        <title>Genome of Dechlorinating Sulfurospirillum strain ACSDCE.</title>
        <authorList>
            <person name="Yang Y."/>
            <person name="Huo L."/>
            <person name="Yan J."/>
        </authorList>
    </citation>
    <scope>NUCLEOTIDE SEQUENCE [LARGE SCALE GENOMIC DNA]</scope>
    <source>
        <strain evidence="1 2">ACSDCE</strain>
        <plasmid evidence="1 2">pSDCE1</plasmid>
    </source>
</reference>
<protein>
    <submittedName>
        <fullName evidence="1">YcjX family protein</fullName>
    </submittedName>
</protein>
<proteinExistence type="predicted"/>
<gene>
    <name evidence="1" type="ORF">FA584_14260</name>
</gene>
<sequence length="453" mass="52794">MKTTLYKNTIETPINAIKNLGDYLPNISLPSNNIKIAITGLSRAGKTVFITSLVDQLLYQSKLASITNKKLFKVTIKSPNLMTKRFDYYTYIDMLKKDNVWPKGTDEITNIVLEFESEKRFPWIVENKFCIELIDYPGEWLLDLSLLDMSFEEWSEKTLTWLTQIDDPLVHHYLQTINDVKTIEDKELWIKVHEEYKALLYHLKKNHYSQLTPGRFIMPSDLASDPILHFAPIKENNEKLHKFFKSNYTNYVKKVVKEIHLEYFKGFDRQVVLVDVVEALQNGYACYKDMKLGLQSMFYLYDHKNKNPISQWFSPSIKKVLFIATKADEVSSSQHANFSLLLDDMIEGLKKDMDIKHIKTDTQLVAALKTTKTIKKEHGGQMLSFIEGILEKDGKLHHVYPGEIPSQFPSKDTWENQEESFKFLPPKKSYRDNEPLEHINMDKAIHKLIGDLL</sequence>
<dbReference type="Proteomes" id="UP000502831">
    <property type="component" value="Plasmid pSDCE1"/>
</dbReference>
<accession>A0AA92G672</accession>
<dbReference type="PANTHER" id="PTHR38605:SF1">
    <property type="entry name" value="ATPASE"/>
    <property type="match status" value="1"/>
</dbReference>
<dbReference type="PANTHER" id="PTHR38605">
    <property type="entry name" value="ATPASE-RELATED"/>
    <property type="match status" value="1"/>
</dbReference>
<dbReference type="RefSeq" id="WP_191342106.1">
    <property type="nucleotide sequence ID" value="NZ_CP059996.1"/>
</dbReference>
<organism evidence="1 2">
    <name type="scientific">Sulfurospirillum diekertiae</name>
    <dbReference type="NCBI Taxonomy" id="1854492"/>
    <lineage>
        <taxon>Bacteria</taxon>
        <taxon>Pseudomonadati</taxon>
        <taxon>Campylobacterota</taxon>
        <taxon>Epsilonproteobacteria</taxon>
        <taxon>Campylobacterales</taxon>
        <taxon>Sulfurospirillaceae</taxon>
        <taxon>Sulfurospirillum</taxon>
    </lineage>
</organism>
<dbReference type="SUPFAM" id="SSF52540">
    <property type="entry name" value="P-loop containing nucleoside triphosphate hydrolases"/>
    <property type="match status" value="1"/>
</dbReference>
<dbReference type="PIRSF" id="PIRSF019381">
    <property type="entry name" value="YcjX"/>
    <property type="match status" value="1"/>
</dbReference>
<evidence type="ECO:0000313" key="2">
    <source>
        <dbReference type="Proteomes" id="UP000502831"/>
    </source>
</evidence>
<dbReference type="Pfam" id="PF04317">
    <property type="entry name" value="DUF463"/>
    <property type="match status" value="1"/>
</dbReference>
<dbReference type="AlphaFoldDB" id="A0AA92G672"/>
<geneLocation type="plasmid" evidence="1 2">
    <name>pSDCE1</name>
</geneLocation>
<name>A0AA92G672_9BACT</name>
<dbReference type="EMBL" id="CP059996">
    <property type="protein sequence ID" value="QNA70464.1"/>
    <property type="molecule type" value="Genomic_DNA"/>
</dbReference>